<keyword evidence="2" id="KW-1185">Reference proteome</keyword>
<name>A0A6A7BIX4_9PLEO</name>
<accession>A0A6A7BIX4</accession>
<protein>
    <submittedName>
        <fullName evidence="1">Uncharacterized protein</fullName>
    </submittedName>
</protein>
<reference evidence="1" key="1">
    <citation type="submission" date="2020-01" db="EMBL/GenBank/DDBJ databases">
        <authorList>
            <consortium name="DOE Joint Genome Institute"/>
            <person name="Haridas S."/>
            <person name="Albert R."/>
            <person name="Binder M."/>
            <person name="Bloem J."/>
            <person name="Labutti K."/>
            <person name="Salamov A."/>
            <person name="Andreopoulos B."/>
            <person name="Baker S.E."/>
            <person name="Barry K."/>
            <person name="Bills G."/>
            <person name="Bluhm B.H."/>
            <person name="Cannon C."/>
            <person name="Castanera R."/>
            <person name="Culley D.E."/>
            <person name="Daum C."/>
            <person name="Ezra D."/>
            <person name="Gonzalez J.B."/>
            <person name="Henrissat B."/>
            <person name="Kuo A."/>
            <person name="Liang C."/>
            <person name="Lipzen A."/>
            <person name="Lutzoni F."/>
            <person name="Magnuson J."/>
            <person name="Mondo S."/>
            <person name="Nolan M."/>
            <person name="Ohm R."/>
            <person name="Pangilinan J."/>
            <person name="Park H.-J."/>
            <person name="Ramirez L."/>
            <person name="Alfaro M."/>
            <person name="Sun H."/>
            <person name="Tritt A."/>
            <person name="Yoshinaga Y."/>
            <person name="Zwiers L.-H."/>
            <person name="Turgeon B.G."/>
            <person name="Goodwin S.B."/>
            <person name="Spatafora J.W."/>
            <person name="Crous P.W."/>
            <person name="Grigoriev I.V."/>
        </authorList>
    </citation>
    <scope>NUCLEOTIDE SEQUENCE</scope>
    <source>
        <strain evidence="1">IPT5</strain>
    </source>
</reference>
<gene>
    <name evidence="1" type="ORF">T440DRAFT_542261</name>
</gene>
<dbReference type="Proteomes" id="UP000799423">
    <property type="component" value="Unassembled WGS sequence"/>
</dbReference>
<dbReference type="EMBL" id="MU006292">
    <property type="protein sequence ID" value="KAF2854717.1"/>
    <property type="molecule type" value="Genomic_DNA"/>
</dbReference>
<evidence type="ECO:0000313" key="2">
    <source>
        <dbReference type="Proteomes" id="UP000799423"/>
    </source>
</evidence>
<proteinExistence type="predicted"/>
<sequence length="157" mass="17840">MAEDNEKAMADVCSDLPATVEERHEHIMNTDVAFNLNREEAQTKLYLAEARVEYLDDQLLLANAEIKAMSIRKRAEGMSSSDGLIEMEKQLIASIYDVSRLEREAKEQHEKFYGEKKILHKATRVALNTVSESEQLAMTVLETQGFTFQEQVVASEN</sequence>
<dbReference type="AlphaFoldDB" id="A0A6A7BIX4"/>
<organism evidence="1 2">
    <name type="scientific">Plenodomus tracheiphilus IPT5</name>
    <dbReference type="NCBI Taxonomy" id="1408161"/>
    <lineage>
        <taxon>Eukaryota</taxon>
        <taxon>Fungi</taxon>
        <taxon>Dikarya</taxon>
        <taxon>Ascomycota</taxon>
        <taxon>Pezizomycotina</taxon>
        <taxon>Dothideomycetes</taxon>
        <taxon>Pleosporomycetidae</taxon>
        <taxon>Pleosporales</taxon>
        <taxon>Pleosporineae</taxon>
        <taxon>Leptosphaeriaceae</taxon>
        <taxon>Plenodomus</taxon>
    </lineage>
</organism>
<evidence type="ECO:0000313" key="1">
    <source>
        <dbReference type="EMBL" id="KAF2854717.1"/>
    </source>
</evidence>